<dbReference type="Pfam" id="PF08486">
    <property type="entry name" value="SpoIID"/>
    <property type="match status" value="1"/>
</dbReference>
<name>A0ABX1ZYP3_9BACL</name>
<evidence type="ECO:0000313" key="5">
    <source>
        <dbReference type="Proteomes" id="UP000618579"/>
    </source>
</evidence>
<keyword evidence="5" id="KW-1185">Reference proteome</keyword>
<dbReference type="SUPFAM" id="SSF110997">
    <property type="entry name" value="Sporulation related repeat"/>
    <property type="match status" value="1"/>
</dbReference>
<evidence type="ECO:0000313" key="4">
    <source>
        <dbReference type="EMBL" id="NOV04102.1"/>
    </source>
</evidence>
<dbReference type="InterPro" id="IPR036680">
    <property type="entry name" value="SPOR-like_sf"/>
</dbReference>
<dbReference type="InterPro" id="IPR013693">
    <property type="entry name" value="SpoIID/LytB_N"/>
</dbReference>
<comment type="caution">
    <text evidence="4">The sequence shown here is derived from an EMBL/GenBank/DDBJ whole genome shotgun (WGS) entry which is preliminary data.</text>
</comment>
<dbReference type="PROSITE" id="PS51724">
    <property type="entry name" value="SPOR"/>
    <property type="match status" value="1"/>
</dbReference>
<feature type="chain" id="PRO_5046292010" evidence="2">
    <location>
        <begin position="33"/>
        <end position="746"/>
    </location>
</feature>
<feature type="region of interest" description="Disordered" evidence="1">
    <location>
        <begin position="673"/>
        <end position="694"/>
    </location>
</feature>
<feature type="signal peptide" evidence="2">
    <location>
        <begin position="1"/>
        <end position="32"/>
    </location>
</feature>
<reference evidence="4 5" key="1">
    <citation type="submission" date="2019-10" db="EMBL/GenBank/DDBJ databases">
        <title>Description of Paenibacillus pedi sp. nov.</title>
        <authorList>
            <person name="Carlier A."/>
            <person name="Qi S."/>
        </authorList>
    </citation>
    <scope>NUCLEOTIDE SEQUENCE [LARGE SCALE GENOMIC DNA]</scope>
    <source>
        <strain evidence="4 5">LMG 31457</strain>
    </source>
</reference>
<dbReference type="NCBIfam" id="TIGR02669">
    <property type="entry name" value="SpoIID_LytB"/>
    <property type="match status" value="1"/>
</dbReference>
<dbReference type="InterPro" id="IPR007730">
    <property type="entry name" value="SPOR-like_dom"/>
</dbReference>
<dbReference type="EMBL" id="WHNZ01000078">
    <property type="protein sequence ID" value="NOV04102.1"/>
    <property type="molecule type" value="Genomic_DNA"/>
</dbReference>
<keyword evidence="2" id="KW-0732">Signal</keyword>
<gene>
    <name evidence="4" type="ORF">GC097_29425</name>
</gene>
<dbReference type="PANTHER" id="PTHR30032:SF4">
    <property type="entry name" value="AMIDASE ENHANCER"/>
    <property type="match status" value="1"/>
</dbReference>
<evidence type="ECO:0000256" key="1">
    <source>
        <dbReference type="SAM" id="MobiDB-lite"/>
    </source>
</evidence>
<feature type="domain" description="SPOR" evidence="3">
    <location>
        <begin position="106"/>
        <end position="185"/>
    </location>
</feature>
<evidence type="ECO:0000256" key="2">
    <source>
        <dbReference type="SAM" id="SignalP"/>
    </source>
</evidence>
<dbReference type="Gene3D" id="3.30.70.1070">
    <property type="entry name" value="Sporulation related repeat"/>
    <property type="match status" value="1"/>
</dbReference>
<accession>A0ABX1ZYP3</accession>
<evidence type="ECO:0000259" key="3">
    <source>
        <dbReference type="PROSITE" id="PS51724"/>
    </source>
</evidence>
<sequence>MLQKERNYCRMKRRKKLLATKTLALITTAALTFGTFQVQGVPVTAYAAGIKHLDEVRVALFIDSTKYKLIEPVTTFSSTSGMDISVRSAVGAVDQLWLSVPDTVIRVSLDQYSVMMLETADFASAKGLYAKLATMAADGYVLSRVKQGKTVYQVFYGSFPTKEAADSAATQALRDAAVAAFTKQVPPAVTGPLHLSAGTYATEAAALQQAAVYAGAGIQADVALQEDAAGKPPVFSVWVGNEATPAQLETVKQAALQAAPGIPLQAANTKASYLIRRSDVTASANGTASVPHYAAGTGQQKTMIHPKVEGIAVKEKADRKYRGDMEVSTYQNKLALVNEVPMESYLYGVLGAELGAGWPAEALKAQAVAARTFAIKQGNKYEIAQVTDTTLDQAYYGMQKEFAAGNQAVDATKDEVISDKSGLISPVFSSNSGGMTADPSEVWGNPAAYLRSVVSPDDGAEKGKAIWYRVQMGSGRIGYVSGVYLKDSGQKSKDGASYYEATEQGVNVRSAPYVDNIANPSIDQLAAKEKVLVLGQEKESNAYSWIRGPYTASEMKSKLAAAGVTVNGELTSLEVSGRGPSGRVTELKANGVVVKVPYPDALRTVLGGLPSTLFEIEGAGSYTGNTSQGTNLAIVGAGSTQTGSAGADSVYVLSGNQSQPTVLKKTDLTALGTSGLAKPTDKPGTPTAPSVTPTAPTQAKQFVFRGTGYGHGLGMSQWGARGFAEQGYDYKKILQTYYAGVNITKE</sequence>
<dbReference type="InterPro" id="IPR013486">
    <property type="entry name" value="SpoIID/LytB"/>
</dbReference>
<proteinExistence type="predicted"/>
<feature type="compositionally biased region" description="Low complexity" evidence="1">
    <location>
        <begin position="683"/>
        <end position="694"/>
    </location>
</feature>
<dbReference type="Proteomes" id="UP000618579">
    <property type="component" value="Unassembled WGS sequence"/>
</dbReference>
<protein>
    <submittedName>
        <fullName evidence="4">SpoIID/LytB domain-containing protein</fullName>
    </submittedName>
</protein>
<dbReference type="InterPro" id="IPR051922">
    <property type="entry name" value="Bact_Sporulation_Assoc"/>
</dbReference>
<organism evidence="4 5">
    <name type="scientific">Paenibacillus planticolens</name>
    <dbReference type="NCBI Taxonomy" id="2654976"/>
    <lineage>
        <taxon>Bacteria</taxon>
        <taxon>Bacillati</taxon>
        <taxon>Bacillota</taxon>
        <taxon>Bacilli</taxon>
        <taxon>Bacillales</taxon>
        <taxon>Paenibacillaceae</taxon>
        <taxon>Paenibacillus</taxon>
    </lineage>
</organism>
<dbReference type="PANTHER" id="PTHR30032">
    <property type="entry name" value="N-ACETYLMURAMOYL-L-ALANINE AMIDASE-RELATED"/>
    <property type="match status" value="1"/>
</dbReference>
<dbReference type="Pfam" id="PF05036">
    <property type="entry name" value="SPOR"/>
    <property type="match status" value="1"/>
</dbReference>